<dbReference type="PANTHER" id="PTHR19423">
    <property type="entry name" value="SH3 DOMAIN-BINDING PROTEIN 5"/>
    <property type="match status" value="1"/>
</dbReference>
<dbReference type="GO" id="GO:0004860">
    <property type="term" value="F:protein kinase inhibitor activity"/>
    <property type="evidence" value="ECO:0007669"/>
    <property type="project" value="TreeGrafter"/>
</dbReference>
<feature type="region of interest" description="Disordered" evidence="4">
    <location>
        <begin position="238"/>
        <end position="262"/>
    </location>
</feature>
<feature type="coiled-coil region" evidence="3">
    <location>
        <begin position="20"/>
        <end position="54"/>
    </location>
</feature>
<accession>A0AAN9XZR5</accession>
<comment type="caution">
    <text evidence="5">The sequence shown here is derived from an EMBL/GenBank/DDBJ whole genome shotgun (WGS) entry which is preliminary data.</text>
</comment>
<evidence type="ECO:0000313" key="6">
    <source>
        <dbReference type="Proteomes" id="UP001367676"/>
    </source>
</evidence>
<protein>
    <recommendedName>
        <fullName evidence="7">SH3 domain-binding protein 5</fullName>
    </recommendedName>
</protein>
<organism evidence="5 6">
    <name type="scientific">Parthenolecanium corni</name>
    <dbReference type="NCBI Taxonomy" id="536013"/>
    <lineage>
        <taxon>Eukaryota</taxon>
        <taxon>Metazoa</taxon>
        <taxon>Ecdysozoa</taxon>
        <taxon>Arthropoda</taxon>
        <taxon>Hexapoda</taxon>
        <taxon>Insecta</taxon>
        <taxon>Pterygota</taxon>
        <taxon>Neoptera</taxon>
        <taxon>Paraneoptera</taxon>
        <taxon>Hemiptera</taxon>
        <taxon>Sternorrhyncha</taxon>
        <taxon>Coccoidea</taxon>
        <taxon>Coccidae</taxon>
        <taxon>Parthenolecanium</taxon>
    </lineage>
</organism>
<dbReference type="GO" id="GO:0035556">
    <property type="term" value="P:intracellular signal transduction"/>
    <property type="evidence" value="ECO:0007669"/>
    <property type="project" value="InterPro"/>
</dbReference>
<comment type="similarity">
    <text evidence="1">Belongs to the SH3BP5 family.</text>
</comment>
<dbReference type="InterPro" id="IPR007940">
    <property type="entry name" value="SH3BP5"/>
</dbReference>
<sequence>MSGKGDDAEPMKENDLDPRIQIELEKLNNATDEINRLEIELDEANSAFRVLMNESMRKLKLLTRKVGGSCIDRARPYYEALERSKAAQQECQRAAVKFQKANEIHQAAKETVALAEERFLSKQHEWEFDSAWQEMLNNAIMKVTDAEHQKAESGREHQRKATLFHAAEQKAQALEQRCHRYISKSRPYFEEKMRCEAQLCAQKDKVIKLRAAITKSKNQYASSLRRLEDISEEIHLKRKRSLEQKSRSSSPFGPREPGVGAELDFTSNAEGAETYRHLLPTSPDLPSGTRSPSLDLDCDLDHCDIRSVGSGSVATSSVVSDEELEPEDTEDLEELRQKVRELATRPVLKSEKEEAVKNNTEWETELNVAVQKLDHVMHLQECERELQENSECK</sequence>
<reference evidence="5 6" key="1">
    <citation type="submission" date="2024-03" db="EMBL/GenBank/DDBJ databases">
        <title>Adaptation during the transition from Ophiocordyceps entomopathogen to insect associate is accompanied by gene loss and intensified selection.</title>
        <authorList>
            <person name="Ward C.M."/>
            <person name="Onetto C.A."/>
            <person name="Borneman A.R."/>
        </authorList>
    </citation>
    <scope>NUCLEOTIDE SEQUENCE [LARGE SCALE GENOMIC DNA]</scope>
    <source>
        <strain evidence="5">AWRI1</strain>
        <tissue evidence="5">Single Adult Female</tissue>
    </source>
</reference>
<keyword evidence="2 3" id="KW-0175">Coiled coil</keyword>
<dbReference type="Pfam" id="PF05276">
    <property type="entry name" value="SH3BP5"/>
    <property type="match status" value="1"/>
</dbReference>
<evidence type="ECO:0000256" key="4">
    <source>
        <dbReference type="SAM" id="MobiDB-lite"/>
    </source>
</evidence>
<dbReference type="Proteomes" id="UP001367676">
    <property type="component" value="Unassembled WGS sequence"/>
</dbReference>
<dbReference type="GO" id="GO:0005737">
    <property type="term" value="C:cytoplasm"/>
    <property type="evidence" value="ECO:0007669"/>
    <property type="project" value="TreeGrafter"/>
</dbReference>
<gene>
    <name evidence="5" type="ORF">V9T40_012785</name>
</gene>
<evidence type="ECO:0000313" key="5">
    <source>
        <dbReference type="EMBL" id="KAK7576499.1"/>
    </source>
</evidence>
<dbReference type="AlphaFoldDB" id="A0AAN9XZR5"/>
<evidence type="ECO:0000256" key="1">
    <source>
        <dbReference type="ARBA" id="ARBA00007796"/>
    </source>
</evidence>
<keyword evidence="6" id="KW-1185">Reference proteome</keyword>
<evidence type="ECO:0000256" key="3">
    <source>
        <dbReference type="SAM" id="Coils"/>
    </source>
</evidence>
<evidence type="ECO:0008006" key="7">
    <source>
        <dbReference type="Google" id="ProtNLM"/>
    </source>
</evidence>
<dbReference type="EMBL" id="JBBCAQ010000036">
    <property type="protein sequence ID" value="KAK7576499.1"/>
    <property type="molecule type" value="Genomic_DNA"/>
</dbReference>
<evidence type="ECO:0000256" key="2">
    <source>
        <dbReference type="ARBA" id="ARBA00023054"/>
    </source>
</evidence>
<feature type="region of interest" description="Disordered" evidence="4">
    <location>
        <begin position="311"/>
        <end position="331"/>
    </location>
</feature>
<dbReference type="PANTHER" id="PTHR19423:SF1">
    <property type="entry name" value="SH3 DOMAIN-BINDING PROTEIN 5"/>
    <property type="match status" value="1"/>
</dbReference>
<feature type="compositionally biased region" description="Acidic residues" evidence="4">
    <location>
        <begin position="320"/>
        <end position="331"/>
    </location>
</feature>
<proteinExistence type="inferred from homology"/>
<name>A0AAN9XZR5_9HEMI</name>